<evidence type="ECO:0000313" key="5">
    <source>
        <dbReference type="EMBL" id="EFK95384.1"/>
    </source>
</evidence>
<dbReference type="InterPro" id="IPR052156">
    <property type="entry name" value="BCAA_Transport_ATP-bd_LivF"/>
</dbReference>
<reference evidence="5" key="2">
    <citation type="journal article" date="2011" name="Microb. Ecol.">
        <title>Taxonomic and Functional Metagenomic Profiling of the Microbial Community in the Anoxic Sediment of a Sub-saline Shallow Lake (Laguna de Carrizo, Central Spain).</title>
        <authorList>
            <person name="Ferrer M."/>
            <person name="Guazzaroni M.E."/>
            <person name="Richter M."/>
            <person name="Garcia-Salamanca A."/>
            <person name="Yarza P."/>
            <person name="Suarez-Suarez A."/>
            <person name="Solano J."/>
            <person name="Alcaide M."/>
            <person name="van Dillewijn P."/>
            <person name="Molina-Henares M.A."/>
            <person name="Lopez-Cortes N."/>
            <person name="Al-Ramahi Y."/>
            <person name="Guerrero C."/>
            <person name="Acosta A."/>
            <person name="de Eugenio L.I."/>
            <person name="Martinez V."/>
            <person name="Marques S."/>
            <person name="Rojo F."/>
            <person name="Santero E."/>
            <person name="Genilloud O."/>
            <person name="Perez-Perez J."/>
            <person name="Rossello-Mora R."/>
            <person name="Ramos J.L."/>
        </authorList>
    </citation>
    <scope>NUCLEOTIDE SEQUENCE</scope>
</reference>
<sequence>MTVYQNLLLGCYSNYRKLGAIGRQKLLDQVYEIFPILGRRQKQKAGTLSGGEQQMLAVARALMSEPRLLLLDEPSLGLSPVLVEVIFQVVTRLGEAGITILLAEQNAMVALGIAIRAYLLELGHVVLEGDAKKLAQEDKVREVYLGAVNKLPKP</sequence>
<dbReference type="GO" id="GO:0015658">
    <property type="term" value="F:branched-chain amino acid transmembrane transporter activity"/>
    <property type="evidence" value="ECO:0007669"/>
    <property type="project" value="TreeGrafter"/>
</dbReference>
<reference evidence="5" key="1">
    <citation type="submission" date="2010-07" db="EMBL/GenBank/DDBJ databases">
        <authorList>
            <consortium name="CONSOLIDER consortium CSD2007-00005"/>
            <person name="Guazzaroni M.-E."/>
            <person name="Richter M."/>
            <person name="Garcia-Salamanca A."/>
            <person name="Yarza P."/>
            <person name="Ferrer M."/>
        </authorList>
    </citation>
    <scope>NUCLEOTIDE SEQUENCE</scope>
</reference>
<organism evidence="5">
    <name type="scientific">sediment metagenome</name>
    <dbReference type="NCBI Taxonomy" id="749907"/>
    <lineage>
        <taxon>unclassified sequences</taxon>
        <taxon>metagenomes</taxon>
        <taxon>ecological metagenomes</taxon>
    </lineage>
</organism>
<dbReference type="Pfam" id="PF00005">
    <property type="entry name" value="ABC_tran"/>
    <property type="match status" value="1"/>
</dbReference>
<comment type="similarity">
    <text evidence="1">Belongs to the ABC transporter superfamily.</text>
</comment>
<dbReference type="GO" id="GO:0016887">
    <property type="term" value="F:ATP hydrolysis activity"/>
    <property type="evidence" value="ECO:0007669"/>
    <property type="project" value="InterPro"/>
</dbReference>
<dbReference type="AlphaFoldDB" id="D9PM28"/>
<gene>
    <name evidence="5" type="ORF">LDC_2606</name>
</gene>
<keyword evidence="3" id="KW-0029">Amino-acid transport</keyword>
<protein>
    <submittedName>
        <fullName evidence="5">Amino acid ABC transporter (ATP-binding protein)</fullName>
    </submittedName>
</protein>
<proteinExistence type="inferred from homology"/>
<dbReference type="PANTHER" id="PTHR43820">
    <property type="entry name" value="HIGH-AFFINITY BRANCHED-CHAIN AMINO ACID TRANSPORT ATP-BINDING PROTEIN LIVF"/>
    <property type="match status" value="1"/>
</dbReference>
<feature type="domain" description="ABC transporter" evidence="4">
    <location>
        <begin position="33"/>
        <end position="75"/>
    </location>
</feature>
<dbReference type="PANTHER" id="PTHR43820:SF4">
    <property type="entry name" value="HIGH-AFFINITY BRANCHED-CHAIN AMINO ACID TRANSPORT ATP-BINDING PROTEIN LIVF"/>
    <property type="match status" value="1"/>
</dbReference>
<keyword evidence="5" id="KW-0547">Nucleotide-binding</keyword>
<evidence type="ECO:0000259" key="4">
    <source>
        <dbReference type="Pfam" id="PF00005"/>
    </source>
</evidence>
<dbReference type="GO" id="GO:0015807">
    <property type="term" value="P:L-amino acid transport"/>
    <property type="evidence" value="ECO:0007669"/>
    <property type="project" value="TreeGrafter"/>
</dbReference>
<accession>D9PM28</accession>
<evidence type="ECO:0000256" key="3">
    <source>
        <dbReference type="ARBA" id="ARBA00022970"/>
    </source>
</evidence>
<comment type="caution">
    <text evidence="5">The sequence shown here is derived from an EMBL/GenBank/DDBJ whole genome shotgun (WGS) entry which is preliminary data.</text>
</comment>
<dbReference type="SUPFAM" id="SSF52540">
    <property type="entry name" value="P-loop containing nucleoside triphosphate hydrolases"/>
    <property type="match status" value="1"/>
</dbReference>
<dbReference type="GO" id="GO:0005524">
    <property type="term" value="F:ATP binding"/>
    <property type="evidence" value="ECO:0007669"/>
    <property type="project" value="UniProtKB-KW"/>
</dbReference>
<keyword evidence="2" id="KW-0813">Transport</keyword>
<evidence type="ECO:0000256" key="1">
    <source>
        <dbReference type="ARBA" id="ARBA00005417"/>
    </source>
</evidence>
<dbReference type="InterPro" id="IPR003439">
    <property type="entry name" value="ABC_transporter-like_ATP-bd"/>
</dbReference>
<name>D9PM28_9ZZZZ</name>
<dbReference type="InterPro" id="IPR027417">
    <property type="entry name" value="P-loop_NTPase"/>
</dbReference>
<dbReference type="Gene3D" id="3.40.50.300">
    <property type="entry name" value="P-loop containing nucleotide triphosphate hydrolases"/>
    <property type="match status" value="1"/>
</dbReference>
<dbReference type="EMBL" id="ADZX01000791">
    <property type="protein sequence ID" value="EFK95384.1"/>
    <property type="molecule type" value="Genomic_DNA"/>
</dbReference>
<keyword evidence="5" id="KW-0067">ATP-binding</keyword>
<evidence type="ECO:0000256" key="2">
    <source>
        <dbReference type="ARBA" id="ARBA00022448"/>
    </source>
</evidence>